<gene>
    <name evidence="1" type="ORF">B0T18DRAFT_488348</name>
</gene>
<evidence type="ECO:0000313" key="1">
    <source>
        <dbReference type="EMBL" id="KAK0745568.1"/>
    </source>
</evidence>
<protein>
    <submittedName>
        <fullName evidence="1">Uncharacterized protein</fullName>
    </submittedName>
</protein>
<sequence length="190" mass="20708">MSDALASSRSSFRKSFISEWPLTTVYTPAGECTSVFDIYGVANAQITAEITLSYHYFPAWTTACWVYPSKAVINLFSPGLVCPDGYTSALTKLNSKVYLSSGWTQFTPTGASEAQFSKWGYDYLLPDETMVLCCPSQYKVNLADGQGYYCTRALLTGIITGYPCYADDFQWASYGGGGADAVSDFVAEEG</sequence>
<dbReference type="AlphaFoldDB" id="A0AA40EU56"/>
<accession>A0AA40EU56</accession>
<dbReference type="EMBL" id="JAUKUD010000004">
    <property type="protein sequence ID" value="KAK0745568.1"/>
    <property type="molecule type" value="Genomic_DNA"/>
</dbReference>
<dbReference type="Proteomes" id="UP001172155">
    <property type="component" value="Unassembled WGS sequence"/>
</dbReference>
<keyword evidence="2" id="KW-1185">Reference proteome</keyword>
<name>A0AA40EU56_9PEZI</name>
<proteinExistence type="predicted"/>
<organism evidence="1 2">
    <name type="scientific">Schizothecium vesticola</name>
    <dbReference type="NCBI Taxonomy" id="314040"/>
    <lineage>
        <taxon>Eukaryota</taxon>
        <taxon>Fungi</taxon>
        <taxon>Dikarya</taxon>
        <taxon>Ascomycota</taxon>
        <taxon>Pezizomycotina</taxon>
        <taxon>Sordariomycetes</taxon>
        <taxon>Sordariomycetidae</taxon>
        <taxon>Sordariales</taxon>
        <taxon>Schizotheciaceae</taxon>
        <taxon>Schizothecium</taxon>
    </lineage>
</organism>
<evidence type="ECO:0000313" key="2">
    <source>
        <dbReference type="Proteomes" id="UP001172155"/>
    </source>
</evidence>
<reference evidence="1" key="1">
    <citation type="submission" date="2023-06" db="EMBL/GenBank/DDBJ databases">
        <title>Genome-scale phylogeny and comparative genomics of the fungal order Sordariales.</title>
        <authorList>
            <consortium name="Lawrence Berkeley National Laboratory"/>
            <person name="Hensen N."/>
            <person name="Bonometti L."/>
            <person name="Westerberg I."/>
            <person name="Brannstrom I.O."/>
            <person name="Guillou S."/>
            <person name="Cros-Aarteil S."/>
            <person name="Calhoun S."/>
            <person name="Haridas S."/>
            <person name="Kuo A."/>
            <person name="Mondo S."/>
            <person name="Pangilinan J."/>
            <person name="Riley R."/>
            <person name="LaButti K."/>
            <person name="Andreopoulos B."/>
            <person name="Lipzen A."/>
            <person name="Chen C."/>
            <person name="Yanf M."/>
            <person name="Daum C."/>
            <person name="Ng V."/>
            <person name="Clum A."/>
            <person name="Steindorff A."/>
            <person name="Ohm R."/>
            <person name="Martin F."/>
            <person name="Silar P."/>
            <person name="Natvig D."/>
            <person name="Lalanne C."/>
            <person name="Gautier V."/>
            <person name="Ament-velasquez S.L."/>
            <person name="Kruys A."/>
            <person name="Hutchinson M.I."/>
            <person name="Powell A.J."/>
            <person name="Barry K."/>
            <person name="Miller A.N."/>
            <person name="Grigoriev I.V."/>
            <person name="Debuchy R."/>
            <person name="Gladieux P."/>
            <person name="Thoren M.H."/>
            <person name="Johannesson H."/>
        </authorList>
    </citation>
    <scope>NUCLEOTIDE SEQUENCE</scope>
    <source>
        <strain evidence="1">SMH3187-1</strain>
    </source>
</reference>
<comment type="caution">
    <text evidence="1">The sequence shown here is derived from an EMBL/GenBank/DDBJ whole genome shotgun (WGS) entry which is preliminary data.</text>
</comment>